<proteinExistence type="predicted"/>
<evidence type="ECO:0000313" key="1">
    <source>
        <dbReference type="EMBL" id="NDL64000.1"/>
    </source>
</evidence>
<evidence type="ECO:0000313" key="2">
    <source>
        <dbReference type="Proteomes" id="UP000461443"/>
    </source>
</evidence>
<reference evidence="1 2" key="1">
    <citation type="submission" date="2019-12" db="EMBL/GenBank/DDBJ databases">
        <authorList>
            <person name="Lee S.D."/>
        </authorList>
    </citation>
    <scope>NUCLEOTIDE SEQUENCE [LARGE SCALE GENOMIC DNA]</scope>
    <source>
        <strain evidence="1 2">SAP-6</strain>
    </source>
</reference>
<dbReference type="InterPro" id="IPR009078">
    <property type="entry name" value="Ferritin-like_SF"/>
</dbReference>
<organism evidence="1 2">
    <name type="scientific">Acerihabitans arboris</name>
    <dbReference type="NCBI Taxonomy" id="2691583"/>
    <lineage>
        <taxon>Bacteria</taxon>
        <taxon>Pseudomonadati</taxon>
        <taxon>Pseudomonadota</taxon>
        <taxon>Gammaproteobacteria</taxon>
        <taxon>Enterobacterales</taxon>
        <taxon>Pectobacteriaceae</taxon>
        <taxon>Acerihabitans</taxon>
    </lineage>
</organism>
<dbReference type="AlphaFoldDB" id="A0A845SGK9"/>
<accession>A0A845SGK9</accession>
<sequence length="169" mass="18821">MADLHDNYLDWLRDAHAMEEQAESMLKGMAGRLEHYPALKARIKLHIDETIEQQRLVESVIKRYDSSSSTFKDMAGKVAAMGQAMGGMFASDEVIKGGISGYTFENFEIASYTALIAAAQAVGDVEGERIFEQILAQEKAMAAWLLEHLPETTRQFLARSQAPHTEAKK</sequence>
<comment type="caution">
    <text evidence="1">The sequence shown here is derived from an EMBL/GenBank/DDBJ whole genome shotgun (WGS) entry which is preliminary data.</text>
</comment>
<dbReference type="Proteomes" id="UP000461443">
    <property type="component" value="Unassembled WGS sequence"/>
</dbReference>
<gene>
    <name evidence="1" type="ORF">GRH90_14740</name>
</gene>
<dbReference type="InterPro" id="IPR012347">
    <property type="entry name" value="Ferritin-like"/>
</dbReference>
<protein>
    <submittedName>
        <fullName evidence="1">DUF892 family protein</fullName>
    </submittedName>
</protein>
<dbReference type="EMBL" id="WUBS01000010">
    <property type="protein sequence ID" value="NDL64000.1"/>
    <property type="molecule type" value="Genomic_DNA"/>
</dbReference>
<dbReference type="Pfam" id="PF05974">
    <property type="entry name" value="DUF892"/>
    <property type="match status" value="1"/>
</dbReference>
<dbReference type="RefSeq" id="WP_162366720.1">
    <property type="nucleotide sequence ID" value="NZ_WUBS01000010.1"/>
</dbReference>
<dbReference type="Gene3D" id="1.20.1260.10">
    <property type="match status" value="1"/>
</dbReference>
<dbReference type="SUPFAM" id="SSF47240">
    <property type="entry name" value="Ferritin-like"/>
    <property type="match status" value="1"/>
</dbReference>
<reference evidence="1 2" key="2">
    <citation type="submission" date="2020-02" db="EMBL/GenBank/DDBJ databases">
        <title>The new genus of Enterobacteriales.</title>
        <authorList>
            <person name="Kim I.S."/>
        </authorList>
    </citation>
    <scope>NUCLEOTIDE SEQUENCE [LARGE SCALE GENOMIC DNA]</scope>
    <source>
        <strain evidence="1 2">SAP-6</strain>
    </source>
</reference>
<name>A0A845SGK9_9GAMM</name>
<dbReference type="InterPro" id="IPR010287">
    <property type="entry name" value="DUF892_YciF-like"/>
</dbReference>
<keyword evidence="2" id="KW-1185">Reference proteome</keyword>